<comment type="caution">
    <text evidence="8">The sequence shown here is derived from an EMBL/GenBank/DDBJ whole genome shotgun (WGS) entry which is preliminary data.</text>
</comment>
<dbReference type="PANTHER" id="PTHR43141:SF4">
    <property type="entry name" value="CYTOCHROME BD2 SUBUNIT II"/>
    <property type="match status" value="1"/>
</dbReference>
<dbReference type="InterPro" id="IPR003317">
    <property type="entry name" value="Cyt-d_oxidase_su2"/>
</dbReference>
<evidence type="ECO:0000313" key="8">
    <source>
        <dbReference type="EMBL" id="MBT1071418.1"/>
    </source>
</evidence>
<evidence type="ECO:0000256" key="2">
    <source>
        <dbReference type="ARBA" id="ARBA00007543"/>
    </source>
</evidence>
<keyword evidence="3" id="KW-1003">Cell membrane</keyword>
<evidence type="ECO:0000256" key="1">
    <source>
        <dbReference type="ARBA" id="ARBA00004651"/>
    </source>
</evidence>
<name>A0ABS5U6X5_9BACT</name>
<dbReference type="EMBL" id="JAHDYS010000005">
    <property type="protein sequence ID" value="MBT1071418.1"/>
    <property type="molecule type" value="Genomic_DNA"/>
</dbReference>
<feature type="transmembrane region" description="Helical" evidence="7">
    <location>
        <begin position="161"/>
        <end position="183"/>
    </location>
</feature>
<protein>
    <submittedName>
        <fullName evidence="8">Cytochrome d ubiquinol oxidase subunit II</fullName>
        <ecNumber evidence="8">1.10.3.-</ecNumber>
    </submittedName>
</protein>
<feature type="transmembrane region" description="Helical" evidence="7">
    <location>
        <begin position="230"/>
        <end position="250"/>
    </location>
</feature>
<dbReference type="PANTHER" id="PTHR43141">
    <property type="entry name" value="CYTOCHROME BD2 SUBUNIT II"/>
    <property type="match status" value="1"/>
</dbReference>
<keyword evidence="9" id="KW-1185">Reference proteome</keyword>
<evidence type="ECO:0000256" key="6">
    <source>
        <dbReference type="ARBA" id="ARBA00023136"/>
    </source>
</evidence>
<feature type="transmembrane region" description="Helical" evidence="7">
    <location>
        <begin position="48"/>
        <end position="71"/>
    </location>
</feature>
<gene>
    <name evidence="8" type="ORF">KJB30_06470</name>
</gene>
<evidence type="ECO:0000313" key="9">
    <source>
        <dbReference type="Proteomes" id="UP000784128"/>
    </source>
</evidence>
<feature type="transmembrane region" description="Helical" evidence="7">
    <location>
        <begin position="297"/>
        <end position="322"/>
    </location>
</feature>
<feature type="transmembrane region" description="Helical" evidence="7">
    <location>
        <begin position="257"/>
        <end position="277"/>
    </location>
</feature>
<reference evidence="8 9" key="1">
    <citation type="submission" date="2021-05" db="EMBL/GenBank/DDBJ databases">
        <title>The draft genome of Geobacter chapellei DSM 13688.</title>
        <authorList>
            <person name="Xu Z."/>
            <person name="Masuda Y."/>
            <person name="Itoh H."/>
            <person name="Senoo K."/>
        </authorList>
    </citation>
    <scope>NUCLEOTIDE SEQUENCE [LARGE SCALE GENOMIC DNA]</scope>
    <source>
        <strain evidence="8 9">DSM 13688</strain>
    </source>
</reference>
<keyword evidence="8" id="KW-0560">Oxidoreductase</keyword>
<feature type="transmembrane region" description="Helical" evidence="7">
    <location>
        <begin position="77"/>
        <end position="98"/>
    </location>
</feature>
<keyword evidence="5 7" id="KW-1133">Transmembrane helix</keyword>
<dbReference type="RefSeq" id="WP_214297152.1">
    <property type="nucleotide sequence ID" value="NZ_JAHDYS010000005.1"/>
</dbReference>
<dbReference type="GO" id="GO:0016491">
    <property type="term" value="F:oxidoreductase activity"/>
    <property type="evidence" value="ECO:0007669"/>
    <property type="project" value="UniProtKB-KW"/>
</dbReference>
<accession>A0ABS5U6X5</accession>
<comment type="similarity">
    <text evidence="2">Belongs to the cytochrome ubiquinol oxidase subunit 2 family.</text>
</comment>
<dbReference type="EC" id="1.10.3.-" evidence="8"/>
<proteinExistence type="inferred from homology"/>
<keyword evidence="6 7" id="KW-0472">Membrane</keyword>
<keyword evidence="4 7" id="KW-0812">Transmembrane</keyword>
<dbReference type="Pfam" id="PF02322">
    <property type="entry name" value="Cyt_bd_oxida_II"/>
    <property type="match status" value="1"/>
</dbReference>
<feature type="transmembrane region" description="Helical" evidence="7">
    <location>
        <begin position="12"/>
        <end position="36"/>
    </location>
</feature>
<evidence type="ECO:0000256" key="5">
    <source>
        <dbReference type="ARBA" id="ARBA00022989"/>
    </source>
</evidence>
<evidence type="ECO:0000256" key="7">
    <source>
        <dbReference type="SAM" id="Phobius"/>
    </source>
</evidence>
<comment type="subcellular location">
    <subcellularLocation>
        <location evidence="1">Cell membrane</location>
        <topology evidence="1">Multi-pass membrane protein</topology>
    </subcellularLocation>
</comment>
<sequence>MWTLENLAAAVLLLGLIMYAVFAGADFGGGIWTALATGPRARQQRESLFHAIGPVWETNHVWLIFVVVILFTAFPKGFAAIFTALLVPLVIALIGINLRGAAFAFRHFGMQTGRDVPLIARTFEISSILTPFALGVVVTATATGTISAGTLAAGFPWLNPFTLVGGITGIAICGYLTPIYMTVRTRGDLREDFRRYGMIAGFVLALLTTAEVPLARIYAPLFAERLLSTWAVFVVAMAVVAGTTTEVLLWQRRYLPAQISAAGAASLTITGFWAAMYPDLLIGQLSLAQAVAPHATLAAVFAVFPFGIIILAPSLLLLYRVFRGQPNPELPRDG</sequence>
<organism evidence="8 9">
    <name type="scientific">Pelotalea chapellei</name>
    <dbReference type="NCBI Taxonomy" id="44671"/>
    <lineage>
        <taxon>Bacteria</taxon>
        <taxon>Pseudomonadati</taxon>
        <taxon>Thermodesulfobacteriota</taxon>
        <taxon>Desulfuromonadia</taxon>
        <taxon>Geobacterales</taxon>
        <taxon>Geobacteraceae</taxon>
        <taxon>Pelotalea</taxon>
    </lineage>
</organism>
<feature type="transmembrane region" description="Helical" evidence="7">
    <location>
        <begin position="128"/>
        <end position="155"/>
    </location>
</feature>
<feature type="transmembrane region" description="Helical" evidence="7">
    <location>
        <begin position="195"/>
        <end position="218"/>
    </location>
</feature>
<evidence type="ECO:0000256" key="4">
    <source>
        <dbReference type="ARBA" id="ARBA00022692"/>
    </source>
</evidence>
<dbReference type="Proteomes" id="UP000784128">
    <property type="component" value="Unassembled WGS sequence"/>
</dbReference>
<evidence type="ECO:0000256" key="3">
    <source>
        <dbReference type="ARBA" id="ARBA00022475"/>
    </source>
</evidence>